<keyword evidence="2" id="KW-1185">Reference proteome</keyword>
<name>A0A2H4PH21_9CAUD</name>
<evidence type="ECO:0000313" key="2">
    <source>
        <dbReference type="Proteomes" id="UP000241037"/>
    </source>
</evidence>
<gene>
    <name evidence="1" type="ORF">CPT_Sugarland_107</name>
</gene>
<sequence>MRGYPLFTNTIHSTLTRRFGEPLRYSCKPSVQLPSKLQACFLVPALYQINSLTNYINIISIC</sequence>
<dbReference type="Proteomes" id="UP000241037">
    <property type="component" value="Segment"/>
</dbReference>
<protein>
    <submittedName>
        <fullName evidence="1">Uncharacterized protein</fullName>
    </submittedName>
</protein>
<accession>A0A2H4PH21</accession>
<organism evidence="1 2">
    <name type="scientific">Klebsiella phage Sugarland</name>
    <dbReference type="NCBI Taxonomy" id="2053603"/>
    <lineage>
        <taxon>Viruses</taxon>
        <taxon>Duplodnaviria</taxon>
        <taxon>Heunggongvirae</taxon>
        <taxon>Uroviricota</taxon>
        <taxon>Caudoviricetes</taxon>
        <taxon>Demerecviridae</taxon>
        <taxon>Sugarlandvirus</taxon>
        <taxon>Sugarlandvirus sugarland</taxon>
    </lineage>
</organism>
<dbReference type="EMBL" id="MG459987">
    <property type="protein sequence ID" value="ATW61923.1"/>
    <property type="molecule type" value="Genomic_DNA"/>
</dbReference>
<proteinExistence type="predicted"/>
<evidence type="ECO:0000313" key="1">
    <source>
        <dbReference type="EMBL" id="ATW61923.1"/>
    </source>
</evidence>
<reference evidence="1 2" key="1">
    <citation type="journal article" date="2018" name="Microbiol. Resour. Announc.">
        <title>Complete Genome Sequence of Klebsiella pneumoniae Siphophage Sugarland.</title>
        <authorList>
            <person name="Erickson S.G."/>
            <person name="Lessor L."/>
            <person name="O'Leary C.J."/>
            <person name="Gill J.J."/>
            <person name="Liu M."/>
        </authorList>
    </citation>
    <scope>NUCLEOTIDE SEQUENCE [LARGE SCALE GENOMIC DNA]</scope>
</reference>